<dbReference type="PROSITE" id="PS00923">
    <property type="entry name" value="ASP_GLU_RACEMASE_1"/>
    <property type="match status" value="1"/>
</dbReference>
<accession>A0A432W0P3</accession>
<proteinExistence type="inferred from homology"/>
<dbReference type="SUPFAM" id="SSF53681">
    <property type="entry name" value="Aspartate/glutamate racemase"/>
    <property type="match status" value="2"/>
</dbReference>
<dbReference type="RefSeq" id="WP_126766260.1">
    <property type="nucleotide sequence ID" value="NZ_PIPJ01000002.1"/>
</dbReference>
<dbReference type="PANTHER" id="PTHR21198:SF2">
    <property type="entry name" value="GLUTAMATE RACEMASE"/>
    <property type="match status" value="1"/>
</dbReference>
<evidence type="ECO:0000256" key="5">
    <source>
        <dbReference type="ARBA" id="ARBA00023235"/>
    </source>
</evidence>
<feature type="active site" description="Proton donor/acceptor" evidence="7">
    <location>
        <position position="74"/>
    </location>
</feature>
<reference evidence="9" key="1">
    <citation type="journal article" date="2018" name="Front. Microbiol.">
        <title>Genome-Based Analysis Reveals the Taxonomy and Diversity of the Family Idiomarinaceae.</title>
        <authorList>
            <person name="Liu Y."/>
            <person name="Lai Q."/>
            <person name="Shao Z."/>
        </authorList>
    </citation>
    <scope>NUCLEOTIDE SEQUENCE [LARGE SCALE GENOMIC DNA]</scope>
    <source>
        <strain evidence="9">GBPy7</strain>
    </source>
</reference>
<dbReference type="EMBL" id="PIPJ01000002">
    <property type="protein sequence ID" value="RUO22558.1"/>
    <property type="molecule type" value="Genomic_DNA"/>
</dbReference>
<evidence type="ECO:0000256" key="1">
    <source>
        <dbReference type="ARBA" id="ARBA00001602"/>
    </source>
</evidence>
<dbReference type="InterPro" id="IPR001920">
    <property type="entry name" value="Asp/Glu_race"/>
</dbReference>
<feature type="binding site" evidence="7">
    <location>
        <begin position="11"/>
        <end position="12"/>
    </location>
    <ligand>
        <name>substrate</name>
    </ligand>
</feature>
<comment type="caution">
    <text evidence="8">The sequence shown here is derived from an EMBL/GenBank/DDBJ whole genome shotgun (WGS) entry which is preliminary data.</text>
</comment>
<protein>
    <recommendedName>
        <fullName evidence="2 7">Glutamate racemase</fullName>
        <ecNumber evidence="2 7">5.1.1.3</ecNumber>
    </recommendedName>
</protein>
<dbReference type="InterPro" id="IPR004391">
    <property type="entry name" value="Glu_race"/>
</dbReference>
<evidence type="ECO:0000256" key="2">
    <source>
        <dbReference type="ARBA" id="ARBA00013090"/>
    </source>
</evidence>
<dbReference type="OrthoDB" id="9801055at2"/>
<dbReference type="Gene3D" id="3.40.50.1860">
    <property type="match status" value="2"/>
</dbReference>
<comment type="pathway">
    <text evidence="7">Cell wall biogenesis; peptidoglycan biosynthesis.</text>
</comment>
<keyword evidence="3 7" id="KW-0133">Cell shape</keyword>
<dbReference type="GO" id="GO:0009252">
    <property type="term" value="P:peptidoglycan biosynthetic process"/>
    <property type="evidence" value="ECO:0007669"/>
    <property type="project" value="UniProtKB-UniRule"/>
</dbReference>
<gene>
    <name evidence="7 8" type="primary">murI</name>
    <name evidence="8" type="ORF">CWE08_05120</name>
</gene>
<dbReference type="GO" id="GO:0071555">
    <property type="term" value="P:cell wall organization"/>
    <property type="evidence" value="ECO:0007669"/>
    <property type="project" value="UniProtKB-KW"/>
</dbReference>
<evidence type="ECO:0000256" key="4">
    <source>
        <dbReference type="ARBA" id="ARBA00022984"/>
    </source>
</evidence>
<evidence type="ECO:0000313" key="9">
    <source>
        <dbReference type="Proteomes" id="UP000288395"/>
    </source>
</evidence>
<dbReference type="HAMAP" id="MF_00258">
    <property type="entry name" value="Glu_racemase"/>
    <property type="match status" value="1"/>
</dbReference>
<dbReference type="UniPathway" id="UPA00219"/>
<comment type="catalytic activity">
    <reaction evidence="1 7">
        <text>L-glutamate = D-glutamate</text>
        <dbReference type="Rhea" id="RHEA:12813"/>
        <dbReference type="ChEBI" id="CHEBI:29985"/>
        <dbReference type="ChEBI" id="CHEBI:29986"/>
        <dbReference type="EC" id="5.1.1.3"/>
    </reaction>
</comment>
<feature type="binding site" evidence="7">
    <location>
        <begin position="185"/>
        <end position="186"/>
    </location>
    <ligand>
        <name>substrate</name>
    </ligand>
</feature>
<dbReference type="PANTHER" id="PTHR21198">
    <property type="entry name" value="GLUTAMATE RACEMASE"/>
    <property type="match status" value="1"/>
</dbReference>
<dbReference type="InterPro" id="IPR015942">
    <property type="entry name" value="Asp/Glu/hydantoin_racemase"/>
</dbReference>
<dbReference type="GO" id="GO:0008881">
    <property type="term" value="F:glutamate racemase activity"/>
    <property type="evidence" value="ECO:0007669"/>
    <property type="project" value="UniProtKB-UniRule"/>
</dbReference>
<keyword evidence="5 7" id="KW-0413">Isomerase</keyword>
<name>A0A432W0P3_9GAMM</name>
<dbReference type="InterPro" id="IPR018187">
    <property type="entry name" value="Asp/Glu_racemase_AS_1"/>
</dbReference>
<evidence type="ECO:0000256" key="6">
    <source>
        <dbReference type="ARBA" id="ARBA00023316"/>
    </source>
</evidence>
<dbReference type="EC" id="5.1.1.3" evidence="2 7"/>
<evidence type="ECO:0000256" key="3">
    <source>
        <dbReference type="ARBA" id="ARBA00022960"/>
    </source>
</evidence>
<organism evidence="8 9">
    <name type="scientific">Aliidiomarina iranensis</name>
    <dbReference type="NCBI Taxonomy" id="1434071"/>
    <lineage>
        <taxon>Bacteria</taxon>
        <taxon>Pseudomonadati</taxon>
        <taxon>Pseudomonadota</taxon>
        <taxon>Gammaproteobacteria</taxon>
        <taxon>Alteromonadales</taxon>
        <taxon>Idiomarinaceae</taxon>
        <taxon>Aliidiomarina</taxon>
    </lineage>
</organism>
<dbReference type="AlphaFoldDB" id="A0A432W0P3"/>
<evidence type="ECO:0000256" key="7">
    <source>
        <dbReference type="HAMAP-Rule" id="MF_00258"/>
    </source>
</evidence>
<keyword evidence="9" id="KW-1185">Reference proteome</keyword>
<sequence>MSLNGSIGVFDSGIGGLAITQEIRKLMPNEDIVYVADSLHAPYGEKTDAAILQRSIAITEFLLTQNVKAIVVACNTATTSCIDALRQRFNIPFIGTEPGIKPAVLNTKSGVIGVLATPRTLQTNSFSALADRVALNIQVELMPCPALVEQVESLQLDYAAAKDVVAQYVTPLMAKGVDTLVLGCTHYAHLLPVITKVAGPQVTIINTEVAVAREVQRRLHQANLMGEKQQGGSTQFYTTGNPTQFQRQVDMLWGAGFQVAQC</sequence>
<dbReference type="FunFam" id="3.40.50.1860:FF:000001">
    <property type="entry name" value="Glutamate racemase"/>
    <property type="match status" value="1"/>
</dbReference>
<feature type="active site" description="Proton donor/acceptor" evidence="7">
    <location>
        <position position="184"/>
    </location>
</feature>
<keyword evidence="6 7" id="KW-0961">Cell wall biogenesis/degradation</keyword>
<evidence type="ECO:0000313" key="8">
    <source>
        <dbReference type="EMBL" id="RUO22558.1"/>
    </source>
</evidence>
<dbReference type="Pfam" id="PF01177">
    <property type="entry name" value="Asp_Glu_race"/>
    <property type="match status" value="1"/>
</dbReference>
<dbReference type="NCBIfam" id="TIGR00067">
    <property type="entry name" value="glut_race"/>
    <property type="match status" value="1"/>
</dbReference>
<dbReference type="GO" id="GO:0008360">
    <property type="term" value="P:regulation of cell shape"/>
    <property type="evidence" value="ECO:0007669"/>
    <property type="project" value="UniProtKB-KW"/>
</dbReference>
<keyword evidence="4 7" id="KW-0573">Peptidoglycan synthesis</keyword>
<comment type="similarity">
    <text evidence="7">Belongs to the aspartate/glutamate racemases family.</text>
</comment>
<dbReference type="Proteomes" id="UP000288395">
    <property type="component" value="Unassembled WGS sequence"/>
</dbReference>
<feature type="binding site" evidence="7">
    <location>
        <begin position="75"/>
        <end position="76"/>
    </location>
    <ligand>
        <name>substrate</name>
    </ligand>
</feature>
<feature type="binding site" evidence="7">
    <location>
        <begin position="43"/>
        <end position="44"/>
    </location>
    <ligand>
        <name>substrate</name>
    </ligand>
</feature>
<comment type="function">
    <text evidence="7">Provides the (R)-glutamate required for cell wall biosynthesis.</text>
</comment>